<comment type="caution">
    <text evidence="2">The sequence shown here is derived from an EMBL/GenBank/DDBJ whole genome shotgun (WGS) entry which is preliminary data.</text>
</comment>
<evidence type="ECO:0000313" key="3">
    <source>
        <dbReference type="Proteomes" id="UP000283650"/>
    </source>
</evidence>
<dbReference type="RefSeq" id="WP_123376837.1">
    <property type="nucleotide sequence ID" value="NZ_MOBY01000032.1"/>
</dbReference>
<dbReference type="Proteomes" id="UP000283650">
    <property type="component" value="Unassembled WGS sequence"/>
</dbReference>
<protein>
    <submittedName>
        <fullName evidence="2">Uncharacterized protein</fullName>
    </submittedName>
</protein>
<proteinExistence type="predicted"/>
<evidence type="ECO:0000313" key="2">
    <source>
        <dbReference type="EMBL" id="RON89083.1"/>
    </source>
</evidence>
<dbReference type="EMBL" id="MOBY01000032">
    <property type="protein sequence ID" value="RON89083.1"/>
    <property type="molecule type" value="Genomic_DNA"/>
</dbReference>
<gene>
    <name evidence="2" type="ORF">BK672_26765</name>
</gene>
<reference evidence="2 3" key="1">
    <citation type="submission" date="2016-10" db="EMBL/GenBank/DDBJ databases">
        <title>Comparative genome analysis of multiple Pseudomonas spp. focuses on biocontrol and plant growth promoting traits.</title>
        <authorList>
            <person name="Tao X.-Y."/>
            <person name="Taylor C.G."/>
        </authorList>
    </citation>
    <scope>NUCLEOTIDE SEQUENCE [LARGE SCALE GENOMIC DNA]</scope>
    <source>
        <strain evidence="2 3">2F9</strain>
    </source>
</reference>
<dbReference type="SUPFAM" id="SSF64518">
    <property type="entry name" value="Phase 1 flagellin"/>
    <property type="match status" value="1"/>
</dbReference>
<sequence length="74" mass="7945">MALTINTNVTSLIVQKNLAKTPDVLSASMNTSSSEPKIDSAKDDTAGTLEEQRTETPPLEGEQLRTDEELPKGS</sequence>
<dbReference type="AlphaFoldDB" id="A0A423MUS8"/>
<feature type="region of interest" description="Disordered" evidence="1">
    <location>
        <begin position="26"/>
        <end position="74"/>
    </location>
</feature>
<organism evidence="2 3">
    <name type="scientific">Pseudomonas fluorescens</name>
    <dbReference type="NCBI Taxonomy" id="294"/>
    <lineage>
        <taxon>Bacteria</taxon>
        <taxon>Pseudomonadati</taxon>
        <taxon>Pseudomonadota</taxon>
        <taxon>Gammaproteobacteria</taxon>
        <taxon>Pseudomonadales</taxon>
        <taxon>Pseudomonadaceae</taxon>
        <taxon>Pseudomonas</taxon>
    </lineage>
</organism>
<feature type="compositionally biased region" description="Basic and acidic residues" evidence="1">
    <location>
        <begin position="62"/>
        <end position="74"/>
    </location>
</feature>
<evidence type="ECO:0000256" key="1">
    <source>
        <dbReference type="SAM" id="MobiDB-lite"/>
    </source>
</evidence>
<accession>A0A423MUS8</accession>
<name>A0A423MUS8_PSEFL</name>
<feature type="compositionally biased region" description="Basic and acidic residues" evidence="1">
    <location>
        <begin position="36"/>
        <end position="54"/>
    </location>
</feature>